<name>A0A8B8BH46_CRAVI</name>
<protein>
    <submittedName>
        <fullName evidence="4">Uncharacterized protein LOC111110394 isoform X3</fullName>
    </submittedName>
</protein>
<feature type="chain" id="PRO_5034726131" evidence="2">
    <location>
        <begin position="33"/>
        <end position="367"/>
    </location>
</feature>
<dbReference type="AlphaFoldDB" id="A0A8B8BH46"/>
<feature type="region of interest" description="Disordered" evidence="1">
    <location>
        <begin position="317"/>
        <end position="338"/>
    </location>
</feature>
<gene>
    <name evidence="4" type="primary">LOC111110394</name>
</gene>
<reference evidence="4" key="1">
    <citation type="submission" date="2025-08" db="UniProtKB">
        <authorList>
            <consortium name="RefSeq"/>
        </authorList>
    </citation>
    <scope>IDENTIFICATION</scope>
    <source>
        <tissue evidence="4">Whole sample</tissue>
    </source>
</reference>
<dbReference type="OrthoDB" id="6202253at2759"/>
<feature type="compositionally biased region" description="Low complexity" evidence="1">
    <location>
        <begin position="317"/>
        <end position="327"/>
    </location>
</feature>
<evidence type="ECO:0000313" key="3">
    <source>
        <dbReference type="Proteomes" id="UP000694844"/>
    </source>
</evidence>
<evidence type="ECO:0000313" key="4">
    <source>
        <dbReference type="RefSeq" id="XP_022302588.1"/>
    </source>
</evidence>
<dbReference type="Proteomes" id="UP000694844">
    <property type="component" value="Chromosome 8"/>
</dbReference>
<evidence type="ECO:0000256" key="1">
    <source>
        <dbReference type="SAM" id="MobiDB-lite"/>
    </source>
</evidence>
<accession>A0A8B8BH46</accession>
<keyword evidence="3" id="KW-1185">Reference proteome</keyword>
<keyword evidence="2" id="KW-0732">Signal</keyword>
<dbReference type="RefSeq" id="XP_022302588.1">
    <property type="nucleotide sequence ID" value="XM_022446880.1"/>
</dbReference>
<dbReference type="GeneID" id="111110394"/>
<proteinExistence type="predicted"/>
<feature type="signal peptide" evidence="2">
    <location>
        <begin position="1"/>
        <end position="32"/>
    </location>
</feature>
<evidence type="ECO:0000256" key="2">
    <source>
        <dbReference type="SAM" id="SignalP"/>
    </source>
</evidence>
<organism evidence="3 4">
    <name type="scientific">Crassostrea virginica</name>
    <name type="common">Eastern oyster</name>
    <dbReference type="NCBI Taxonomy" id="6565"/>
    <lineage>
        <taxon>Eukaryota</taxon>
        <taxon>Metazoa</taxon>
        <taxon>Spiralia</taxon>
        <taxon>Lophotrochozoa</taxon>
        <taxon>Mollusca</taxon>
        <taxon>Bivalvia</taxon>
        <taxon>Autobranchia</taxon>
        <taxon>Pteriomorphia</taxon>
        <taxon>Ostreida</taxon>
        <taxon>Ostreoidea</taxon>
        <taxon>Ostreidae</taxon>
        <taxon>Crassostrea</taxon>
    </lineage>
</organism>
<sequence>MYKEQCCSCREKRAVMVLFLFLLSVVCVITEGCRVPQCKVKKPAGAICKMTKKDINLDKNRFFAKHRNMNLTTSWTDRAQKIRFNIGMKRKTGVITLMVHQGSLPWKYVAKIYIKKRNSQRSLSVLLTCLDLPKQTITVMLQLKNPFRRKIWHNRLDTKYKRGNTSIKQSYLSFTMDIDATKLRTKTTIITKQPYRHRRTQRKMKKRRATFPSKMSENCRVDLSAMTMTFSMKKPNESIGVEKCGVLNDDYDWIRGTFNDTEKIVTCVTKYTKSRKYYSRIFYYDRTGRKVSIPCTFEKETLDPSLNVQNDVAITSVSEPSASSQSSDLGYAQRDQGHDSVDVTQTVVRIEFQVQRKRKRHRRIHKQ</sequence>